<dbReference type="Pfam" id="PF24667">
    <property type="entry name" value="MORN_DRC7"/>
    <property type="match status" value="1"/>
</dbReference>
<dbReference type="GO" id="GO:0005856">
    <property type="term" value="C:cytoskeleton"/>
    <property type="evidence" value="ECO:0007669"/>
    <property type="project" value="UniProtKB-SubCell"/>
</dbReference>
<evidence type="ECO:0000259" key="5">
    <source>
        <dbReference type="Pfam" id="PF24656"/>
    </source>
</evidence>
<dbReference type="InterPro" id="IPR056291">
    <property type="entry name" value="MORN_DRC7"/>
</dbReference>
<organism evidence="8 9">
    <name type="scientific">Triparma strigata</name>
    <dbReference type="NCBI Taxonomy" id="1606541"/>
    <lineage>
        <taxon>Eukaryota</taxon>
        <taxon>Sar</taxon>
        <taxon>Stramenopiles</taxon>
        <taxon>Ochrophyta</taxon>
        <taxon>Bolidophyceae</taxon>
        <taxon>Parmales</taxon>
        <taxon>Triparmaceae</taxon>
        <taxon>Triparma</taxon>
    </lineage>
</organism>
<comment type="caution">
    <text evidence="8">The sequence shown here is derived from an EMBL/GenBank/DDBJ whole genome shotgun (WGS) entry which is preliminary data.</text>
</comment>
<evidence type="ECO:0000256" key="4">
    <source>
        <dbReference type="SAM" id="MobiDB-lite"/>
    </source>
</evidence>
<sequence length="836" mass="96264">MSFPQISAQGNKSTKTARTKSLLKAAKEGLIPTPDAYVSNNHKENLCLEYVKTFEDNFTRLFPDRVGRYLTSKNEFGVEKFVCTSVRPTQLQYREMYNVNKCAEFIAHYLDYEPLENPKAPPSTLPSSTQVLDWCVGDSFDFATLLCSYLLGAGYDAYVVQGYAPKYICERDQSETACPFVGEDEGGGGEAEDGGEGGEESKSGDEKKDDDEAEKSYKVKKHGSIESQFIKQNSGGGEAFDGPIPKPKFKPDPIQWDSDDENENAQEEAAAKDPLHGKRVHAWVLVRGGKRDVEEMLFVEPTTARVYPVSESPYLGVESIWNAKNYWVNMQWGEELISHSYDFANPDLWEFVFIDSGIIPLVEKKVERSIMEMVNDPSMEDKEEGDEEDGEGKEEEEEEGEVNILDIPESWVDKLAIKRSNYNLTYPPYGHRTVLYKKAKLELFAVNTHEQGMVKRLTLYKDLARTIVKECWETFVNRRDRLIRRVRCPLERKVHESFGPGRLLSLKHLIEWTGKRREMHFYVNARLDGLKCREEDVGKKIIERFEGRGDRLVYRSIKVKENVDGSKSTFLLQGGMQNNDLLVLKMTEKYDRNAYKSAKEDIAKRTFYVSENKVRTHYHYADSCITRSTLVHDKERAAEDVGESLTDVINAEKDCLTAARYSQNETADVLTTRKHEEEDIIVDQPVFETAGGKKEEEKEEEKTEEMADEKDRRQLDYLTPFLQNIDPKSMSREDAQKVREACMKALKDRLLERANIIQNRLNEENSALAKHQASFQRNQRDNDPDTEEEFERQCSEAMFRIQILEQRLVQHEENALKKFKDMDQKLLADPRMNVLR</sequence>
<feature type="region of interest" description="Disordered" evidence="4">
    <location>
        <begin position="179"/>
        <end position="273"/>
    </location>
</feature>
<keyword evidence="2" id="KW-0963">Cytoplasm</keyword>
<dbReference type="Pfam" id="PF24671">
    <property type="entry name" value="DRC7_C"/>
    <property type="match status" value="1"/>
</dbReference>
<protein>
    <recommendedName>
        <fullName evidence="10">Coiled-coil domain-containing protein 135</fullName>
    </recommendedName>
</protein>
<dbReference type="InterPro" id="IPR033551">
    <property type="entry name" value="DRC7/lobo"/>
</dbReference>
<dbReference type="PANTHER" id="PTHR35249">
    <property type="entry name" value="DYNEIN REGULATORY COMPLEX SUBUNIT 7"/>
    <property type="match status" value="1"/>
</dbReference>
<dbReference type="Pfam" id="PF24656">
    <property type="entry name" value="CEPT76_peptidase"/>
    <property type="match status" value="2"/>
</dbReference>
<evidence type="ECO:0000313" key="9">
    <source>
        <dbReference type="Proteomes" id="UP001165085"/>
    </source>
</evidence>
<reference evidence="9" key="1">
    <citation type="journal article" date="2023" name="Commun. Biol.">
        <title>Genome analysis of Parmales, the sister group of diatoms, reveals the evolutionary specialization of diatoms from phago-mixotrophs to photoautotrophs.</title>
        <authorList>
            <person name="Ban H."/>
            <person name="Sato S."/>
            <person name="Yoshikawa S."/>
            <person name="Yamada K."/>
            <person name="Nakamura Y."/>
            <person name="Ichinomiya M."/>
            <person name="Sato N."/>
            <person name="Blanc-Mathieu R."/>
            <person name="Endo H."/>
            <person name="Kuwata A."/>
            <person name="Ogata H."/>
        </authorList>
    </citation>
    <scope>NUCLEOTIDE SEQUENCE [LARGE SCALE GENOMIC DNA]</scope>
    <source>
        <strain evidence="9">NIES 3701</strain>
    </source>
</reference>
<feature type="domain" description="CEP76/DRC7 peptidase-like" evidence="5">
    <location>
        <begin position="279"/>
        <end position="350"/>
    </location>
</feature>
<feature type="compositionally biased region" description="Acidic residues" evidence="4">
    <location>
        <begin position="381"/>
        <end position="401"/>
    </location>
</feature>
<feature type="compositionally biased region" description="Acidic residues" evidence="4">
    <location>
        <begin position="257"/>
        <end position="266"/>
    </location>
</feature>
<name>A0A9W7F2D3_9STRA</name>
<evidence type="ECO:0000256" key="3">
    <source>
        <dbReference type="ARBA" id="ARBA00023212"/>
    </source>
</evidence>
<feature type="region of interest" description="Disordered" evidence="4">
    <location>
        <begin position="373"/>
        <end position="401"/>
    </location>
</feature>
<feature type="region of interest" description="Disordered" evidence="4">
    <location>
        <begin position="769"/>
        <end position="791"/>
    </location>
</feature>
<proteinExistence type="predicted"/>
<evidence type="ECO:0000259" key="6">
    <source>
        <dbReference type="Pfam" id="PF24667"/>
    </source>
</evidence>
<evidence type="ECO:0000256" key="2">
    <source>
        <dbReference type="ARBA" id="ARBA00022490"/>
    </source>
</evidence>
<evidence type="ECO:0000256" key="1">
    <source>
        <dbReference type="ARBA" id="ARBA00004245"/>
    </source>
</evidence>
<dbReference type="EMBL" id="BRXY01000516">
    <property type="protein sequence ID" value="GMH98428.1"/>
    <property type="molecule type" value="Genomic_DNA"/>
</dbReference>
<feature type="domain" description="Dynein regulatory complex subunit 7 MORN" evidence="6">
    <location>
        <begin position="428"/>
        <end position="644"/>
    </location>
</feature>
<gene>
    <name evidence="8" type="ORF">TrST_g1822</name>
</gene>
<dbReference type="InterPro" id="IPR056292">
    <property type="entry name" value="DRC7_C"/>
</dbReference>
<dbReference type="OrthoDB" id="10262874at2759"/>
<dbReference type="Proteomes" id="UP001165085">
    <property type="component" value="Unassembled WGS sequence"/>
</dbReference>
<dbReference type="GO" id="GO:0048870">
    <property type="term" value="P:cell motility"/>
    <property type="evidence" value="ECO:0007669"/>
    <property type="project" value="TreeGrafter"/>
</dbReference>
<keyword evidence="9" id="KW-1185">Reference proteome</keyword>
<accession>A0A9W7F2D3</accession>
<feature type="domain" description="Dynein regulatory complex subunit 7 C-terminal" evidence="7">
    <location>
        <begin position="729"/>
        <end position="835"/>
    </location>
</feature>
<evidence type="ECO:0000259" key="7">
    <source>
        <dbReference type="Pfam" id="PF24671"/>
    </source>
</evidence>
<evidence type="ECO:0000313" key="8">
    <source>
        <dbReference type="EMBL" id="GMH98428.1"/>
    </source>
</evidence>
<comment type="subcellular location">
    <subcellularLocation>
        <location evidence="1">Cytoplasm</location>
        <location evidence="1">Cytoskeleton</location>
    </subcellularLocation>
</comment>
<dbReference type="AlphaFoldDB" id="A0A9W7F2D3"/>
<feature type="compositionally biased region" description="Acidic residues" evidence="4">
    <location>
        <begin position="182"/>
        <end position="198"/>
    </location>
</feature>
<dbReference type="InterPro" id="IPR056290">
    <property type="entry name" value="CEPT76/DRC7_peptidase-like_dom"/>
</dbReference>
<evidence type="ECO:0008006" key="10">
    <source>
        <dbReference type="Google" id="ProtNLM"/>
    </source>
</evidence>
<dbReference type="PANTHER" id="PTHR35249:SF2">
    <property type="entry name" value="DYNEIN REGULATORY COMPLEX SUBUNIT 7"/>
    <property type="match status" value="1"/>
</dbReference>
<feature type="domain" description="CEP76/DRC7 peptidase-like" evidence="5">
    <location>
        <begin position="127"/>
        <end position="165"/>
    </location>
</feature>
<keyword evidence="3" id="KW-0206">Cytoskeleton</keyword>
<feature type="compositionally biased region" description="Basic and acidic residues" evidence="4">
    <location>
        <begin position="691"/>
        <end position="710"/>
    </location>
</feature>
<feature type="region of interest" description="Disordered" evidence="4">
    <location>
        <begin position="690"/>
        <end position="710"/>
    </location>
</feature>
<dbReference type="GO" id="GO:0031514">
    <property type="term" value="C:motile cilium"/>
    <property type="evidence" value="ECO:0007669"/>
    <property type="project" value="TreeGrafter"/>
</dbReference>